<protein>
    <submittedName>
        <fullName evidence="1">Uncharacterized protein</fullName>
    </submittedName>
</protein>
<name>A0A511VFE0_9BACL</name>
<dbReference type="EMBL" id="BJXX01000159">
    <property type="protein sequence ID" value="GEN35952.1"/>
    <property type="molecule type" value="Genomic_DNA"/>
</dbReference>
<organism evidence="1 2">
    <name type="scientific">Aneurinibacillus danicus</name>
    <dbReference type="NCBI Taxonomy" id="267746"/>
    <lineage>
        <taxon>Bacteria</taxon>
        <taxon>Bacillati</taxon>
        <taxon>Bacillota</taxon>
        <taxon>Bacilli</taxon>
        <taxon>Bacillales</taxon>
        <taxon>Paenibacillaceae</taxon>
        <taxon>Aneurinibacillus group</taxon>
        <taxon>Aneurinibacillus</taxon>
    </lineage>
</organism>
<evidence type="ECO:0000313" key="1">
    <source>
        <dbReference type="EMBL" id="GEN35952.1"/>
    </source>
</evidence>
<dbReference type="RefSeq" id="WP_170230347.1">
    <property type="nucleotide sequence ID" value="NZ_BJXX01000159.1"/>
</dbReference>
<comment type="caution">
    <text evidence="1">The sequence shown here is derived from an EMBL/GenBank/DDBJ whole genome shotgun (WGS) entry which is preliminary data.</text>
</comment>
<proteinExistence type="predicted"/>
<evidence type="ECO:0000313" key="2">
    <source>
        <dbReference type="Proteomes" id="UP000321157"/>
    </source>
</evidence>
<sequence length="45" mass="5850">MNDLAKQAKREYYKEWRQKNKEKIRQYNQRFWEKKAKEMKKVENQ</sequence>
<dbReference type="Proteomes" id="UP000321157">
    <property type="component" value="Unassembled WGS sequence"/>
</dbReference>
<reference evidence="1 2" key="1">
    <citation type="submission" date="2019-07" db="EMBL/GenBank/DDBJ databases">
        <title>Whole genome shotgun sequence of Aneurinibacillus danicus NBRC 102444.</title>
        <authorList>
            <person name="Hosoyama A."/>
            <person name="Uohara A."/>
            <person name="Ohji S."/>
            <person name="Ichikawa N."/>
        </authorList>
    </citation>
    <scope>NUCLEOTIDE SEQUENCE [LARGE SCALE GENOMIC DNA]</scope>
    <source>
        <strain evidence="1 2">NBRC 102444</strain>
    </source>
</reference>
<accession>A0A511VFE0</accession>
<gene>
    <name evidence="1" type="ORF">ADA01nite_34120</name>
</gene>
<dbReference type="AlphaFoldDB" id="A0A511VFE0"/>
<keyword evidence="2" id="KW-1185">Reference proteome</keyword>